<feature type="transmembrane region" description="Helical" evidence="1">
    <location>
        <begin position="93"/>
        <end position="111"/>
    </location>
</feature>
<feature type="transmembrane region" description="Helical" evidence="1">
    <location>
        <begin position="65"/>
        <end position="86"/>
    </location>
</feature>
<comment type="caution">
    <text evidence="2">The sequence shown here is derived from an EMBL/GenBank/DDBJ whole genome shotgun (WGS) entry which is preliminary data.</text>
</comment>
<protein>
    <submittedName>
        <fullName evidence="2">Uncharacterized protein</fullName>
    </submittedName>
</protein>
<sequence>MTGPYGYPAPQPGPGYGVPAPRPTAATAVIAGLFGLLAAVASGYVPVSLFIALPSGLSLGDLPPLVLAGLAGYLLAGLLLLVGALATFFRSTAGAVLLIIGTVLAIVSILLEPLATSSYAHYFTAVFRLRNFAAIDRVALMALVPLTLLFAVLPPTFKYLRHRPQAAMPPYGGPQGHYAPRQW</sequence>
<dbReference type="RefSeq" id="WP_345399170.1">
    <property type="nucleotide sequence ID" value="NZ_BAABHG010000010.1"/>
</dbReference>
<reference evidence="3" key="1">
    <citation type="journal article" date="2019" name="Int. J. Syst. Evol. Microbiol.">
        <title>The Global Catalogue of Microorganisms (GCM) 10K type strain sequencing project: providing services to taxonomists for standard genome sequencing and annotation.</title>
        <authorList>
            <consortium name="The Broad Institute Genomics Platform"/>
            <consortium name="The Broad Institute Genome Sequencing Center for Infectious Disease"/>
            <person name="Wu L."/>
            <person name="Ma J."/>
        </authorList>
    </citation>
    <scope>NUCLEOTIDE SEQUENCE [LARGE SCALE GENOMIC DNA]</scope>
    <source>
        <strain evidence="3">CGMCC 4.7643</strain>
    </source>
</reference>
<accession>A0ABW5GVS3</accession>
<keyword evidence="1" id="KW-0472">Membrane</keyword>
<dbReference type="EMBL" id="JBHUKU010000028">
    <property type="protein sequence ID" value="MFD2465028.1"/>
    <property type="molecule type" value="Genomic_DNA"/>
</dbReference>
<organism evidence="2 3">
    <name type="scientific">Amycolatopsis samaneae</name>
    <dbReference type="NCBI Taxonomy" id="664691"/>
    <lineage>
        <taxon>Bacteria</taxon>
        <taxon>Bacillati</taxon>
        <taxon>Actinomycetota</taxon>
        <taxon>Actinomycetes</taxon>
        <taxon>Pseudonocardiales</taxon>
        <taxon>Pseudonocardiaceae</taxon>
        <taxon>Amycolatopsis</taxon>
    </lineage>
</organism>
<keyword evidence="1" id="KW-0812">Transmembrane</keyword>
<name>A0ABW5GVS3_9PSEU</name>
<keyword evidence="3" id="KW-1185">Reference proteome</keyword>
<evidence type="ECO:0000313" key="2">
    <source>
        <dbReference type="EMBL" id="MFD2465028.1"/>
    </source>
</evidence>
<feature type="transmembrane region" description="Helical" evidence="1">
    <location>
        <begin position="131"/>
        <end position="153"/>
    </location>
</feature>
<dbReference type="Proteomes" id="UP001597419">
    <property type="component" value="Unassembled WGS sequence"/>
</dbReference>
<feature type="transmembrane region" description="Helical" evidence="1">
    <location>
        <begin position="29"/>
        <end position="53"/>
    </location>
</feature>
<gene>
    <name evidence="2" type="ORF">ACFSYJ_40865</name>
</gene>
<keyword evidence="1" id="KW-1133">Transmembrane helix</keyword>
<evidence type="ECO:0000313" key="3">
    <source>
        <dbReference type="Proteomes" id="UP001597419"/>
    </source>
</evidence>
<proteinExistence type="predicted"/>
<evidence type="ECO:0000256" key="1">
    <source>
        <dbReference type="SAM" id="Phobius"/>
    </source>
</evidence>